<dbReference type="Gene3D" id="1.10.10.10">
    <property type="entry name" value="Winged helix-like DNA-binding domain superfamily/Winged helix DNA-binding domain"/>
    <property type="match status" value="1"/>
</dbReference>
<dbReference type="PANTHER" id="PTHR23131">
    <property type="entry name" value="ENDORIBONUCLEASE LACTB2"/>
    <property type="match status" value="1"/>
</dbReference>
<feature type="domain" description="Metallo-beta-lactamase" evidence="1">
    <location>
        <begin position="41"/>
        <end position="196"/>
    </location>
</feature>
<dbReference type="PANTHER" id="PTHR23131:SF0">
    <property type="entry name" value="ENDORIBONUCLEASE LACTB2"/>
    <property type="match status" value="1"/>
</dbReference>
<dbReference type="Pfam" id="PF00753">
    <property type="entry name" value="Lactamase_B"/>
    <property type="match status" value="1"/>
</dbReference>
<dbReference type="EMBL" id="VFML01000001">
    <property type="protein sequence ID" value="TQJ04438.1"/>
    <property type="molecule type" value="Genomic_DNA"/>
</dbReference>
<proteinExistence type="predicted"/>
<dbReference type="GO" id="GO:0016787">
    <property type="term" value="F:hydrolase activity"/>
    <property type="evidence" value="ECO:0007669"/>
    <property type="project" value="UniProtKB-KW"/>
</dbReference>
<dbReference type="AlphaFoldDB" id="A0A542DMX6"/>
<dbReference type="InterPro" id="IPR050662">
    <property type="entry name" value="Sec-metab_biosynth-thioest"/>
</dbReference>
<dbReference type="Pfam" id="PF17778">
    <property type="entry name" value="WHD_BLACT"/>
    <property type="match status" value="1"/>
</dbReference>
<dbReference type="InterPro" id="IPR036388">
    <property type="entry name" value="WH-like_DNA-bd_sf"/>
</dbReference>
<dbReference type="InterPro" id="IPR041516">
    <property type="entry name" value="LACTB2_WH"/>
</dbReference>
<dbReference type="Proteomes" id="UP000320876">
    <property type="component" value="Unassembled WGS sequence"/>
</dbReference>
<keyword evidence="2" id="KW-0378">Hydrolase</keyword>
<name>A0A542DMX6_AMYCI</name>
<keyword evidence="3" id="KW-1185">Reference proteome</keyword>
<gene>
    <name evidence="2" type="ORF">FB471_4232</name>
</gene>
<dbReference type="SMART" id="SM00849">
    <property type="entry name" value="Lactamase_B"/>
    <property type="match status" value="1"/>
</dbReference>
<evidence type="ECO:0000313" key="2">
    <source>
        <dbReference type="EMBL" id="TQJ04438.1"/>
    </source>
</evidence>
<dbReference type="CDD" id="cd16278">
    <property type="entry name" value="metallo-hydrolase-like_MBL-fold"/>
    <property type="match status" value="1"/>
</dbReference>
<evidence type="ECO:0000313" key="3">
    <source>
        <dbReference type="Proteomes" id="UP000320876"/>
    </source>
</evidence>
<dbReference type="InterPro" id="IPR036866">
    <property type="entry name" value="RibonucZ/Hydroxyglut_hydro"/>
</dbReference>
<dbReference type="Gene3D" id="3.60.15.10">
    <property type="entry name" value="Ribonuclease Z/Hydroxyacylglutathione hydrolase-like"/>
    <property type="match status" value="1"/>
</dbReference>
<comment type="caution">
    <text evidence="2">The sequence shown here is derived from an EMBL/GenBank/DDBJ whole genome shotgun (WGS) entry which is preliminary data.</text>
</comment>
<dbReference type="SUPFAM" id="SSF56281">
    <property type="entry name" value="Metallo-hydrolase/oxidoreductase"/>
    <property type="match status" value="1"/>
</dbReference>
<organism evidence="2 3">
    <name type="scientific">Amycolatopsis cihanbeyliensis</name>
    <dbReference type="NCBI Taxonomy" id="1128664"/>
    <lineage>
        <taxon>Bacteria</taxon>
        <taxon>Bacillati</taxon>
        <taxon>Actinomycetota</taxon>
        <taxon>Actinomycetes</taxon>
        <taxon>Pseudonocardiales</taxon>
        <taxon>Pseudonocardiaceae</taxon>
        <taxon>Amycolatopsis</taxon>
    </lineage>
</organism>
<reference evidence="2 3" key="1">
    <citation type="submission" date="2019-06" db="EMBL/GenBank/DDBJ databases">
        <title>Sequencing the genomes of 1000 actinobacteria strains.</title>
        <authorList>
            <person name="Klenk H.-P."/>
        </authorList>
    </citation>
    <scope>NUCLEOTIDE SEQUENCE [LARGE SCALE GENOMIC DNA]</scope>
    <source>
        <strain evidence="2 3">DSM 45679</strain>
    </source>
</reference>
<accession>A0A542DMX6</accession>
<sequence>MGAGVSRDRSAQHPAPGVLREVSPVASVLLEDNPSVMTLDGTNSWVLRAPGARGCVVVDPGYDDPEHLDRLAGVGLVELVVLTHHHPDHAEGASRFAERVGAPVRAFDPGLCRGSGRLRPGEELVAGGLRIEVLHTPGHTRDSVSLRLEHAGRPHVLTGDTVLGRGTTVLTDLGDYLDSLDVLCELPPDTLGLPGHGPELADLGAVAREYREHRRQRLDQVRAAVRELGPDATPRQVVEVVYADVDRSLWGPAEASVTAQLEYLRR</sequence>
<dbReference type="InterPro" id="IPR001279">
    <property type="entry name" value="Metallo-B-lactamas"/>
</dbReference>
<protein>
    <submittedName>
        <fullName evidence="2">Glyoxylase-like metal-dependent hydrolase (Beta-lactamase superfamily II)</fullName>
    </submittedName>
</protein>
<dbReference type="OrthoDB" id="9788263at2"/>
<evidence type="ECO:0000259" key="1">
    <source>
        <dbReference type="SMART" id="SM00849"/>
    </source>
</evidence>